<keyword evidence="8 9" id="KW-0807">Transducer</keyword>
<proteinExistence type="inferred from homology"/>
<dbReference type="EMBL" id="DS985245">
    <property type="protein sequence ID" value="EDV24548.1"/>
    <property type="molecule type" value="Genomic_DNA"/>
</dbReference>
<dbReference type="InParanoid" id="B3RY66"/>
<keyword evidence="6 10" id="KW-0472">Membrane</keyword>
<dbReference type="eggNOG" id="KOG3656">
    <property type="taxonomic scope" value="Eukaryota"/>
</dbReference>
<protein>
    <recommendedName>
        <fullName evidence="11">G-protein coupled receptors family 1 profile domain-containing protein</fullName>
    </recommendedName>
</protein>
<dbReference type="GO" id="GO:0071482">
    <property type="term" value="P:cellular response to light stimulus"/>
    <property type="evidence" value="ECO:0000318"/>
    <property type="project" value="GO_Central"/>
</dbReference>
<dbReference type="PhylomeDB" id="B3RY66"/>
<organism evidence="12 13">
    <name type="scientific">Trichoplax adhaerens</name>
    <name type="common">Trichoplax reptans</name>
    <dbReference type="NCBI Taxonomy" id="10228"/>
    <lineage>
        <taxon>Eukaryota</taxon>
        <taxon>Metazoa</taxon>
        <taxon>Placozoa</taxon>
        <taxon>Uniplacotomia</taxon>
        <taxon>Trichoplacea</taxon>
        <taxon>Trichoplacidae</taxon>
        <taxon>Trichoplax</taxon>
    </lineage>
</organism>
<evidence type="ECO:0000256" key="10">
    <source>
        <dbReference type="SAM" id="Phobius"/>
    </source>
</evidence>
<evidence type="ECO:0000256" key="4">
    <source>
        <dbReference type="ARBA" id="ARBA00022989"/>
    </source>
</evidence>
<keyword evidence="3 9" id="KW-0812">Transmembrane</keyword>
<keyword evidence="2" id="KW-1003">Cell membrane</keyword>
<dbReference type="GeneID" id="6753651"/>
<comment type="subcellular location">
    <subcellularLocation>
        <location evidence="1">Cell membrane</location>
        <topology evidence="1">Multi-pass membrane protein</topology>
    </subcellularLocation>
</comment>
<dbReference type="GO" id="GO:0007186">
    <property type="term" value="P:G protein-coupled receptor signaling pathway"/>
    <property type="evidence" value="ECO:0000318"/>
    <property type="project" value="GO_Central"/>
</dbReference>
<feature type="transmembrane region" description="Helical" evidence="10">
    <location>
        <begin position="31"/>
        <end position="52"/>
    </location>
</feature>
<dbReference type="STRING" id="10228.B3RY66"/>
<sequence>MTFFAIAAIAGNILVLLSIKRKKSLQTIRNVFVANLAVADLLFAIIGMSLAAVSSVTVRWIFGYEMCQIQGFANSFFCIVSLLTLSAVSIDRYYVILRPLDYHRKMSPRTVTCMVVYIWLHAFVFAALPFTGWSTYRYYYEESLCTADWGHSLSYTLTTIGAAFFLPLAIMAYCYYHILRVARAQSKIIAAEMASLNLPGTPSEDNNNNSNQEHNQSNGSNFYQLILEIKVV</sequence>
<evidence type="ECO:0000256" key="1">
    <source>
        <dbReference type="ARBA" id="ARBA00004651"/>
    </source>
</evidence>
<evidence type="ECO:0000313" key="12">
    <source>
        <dbReference type="EMBL" id="EDV24548.1"/>
    </source>
</evidence>
<dbReference type="Gene3D" id="1.20.1070.10">
    <property type="entry name" value="Rhodopsin 7-helix transmembrane proteins"/>
    <property type="match status" value="1"/>
</dbReference>
<reference evidence="12 13" key="1">
    <citation type="journal article" date="2008" name="Nature">
        <title>The Trichoplax genome and the nature of placozoans.</title>
        <authorList>
            <person name="Srivastava M."/>
            <person name="Begovic E."/>
            <person name="Chapman J."/>
            <person name="Putnam N.H."/>
            <person name="Hellsten U."/>
            <person name="Kawashima T."/>
            <person name="Kuo A."/>
            <person name="Mitros T."/>
            <person name="Salamov A."/>
            <person name="Carpenter M.L."/>
            <person name="Signorovitch A.Y."/>
            <person name="Moreno M.A."/>
            <person name="Kamm K."/>
            <person name="Grimwood J."/>
            <person name="Schmutz J."/>
            <person name="Shapiro H."/>
            <person name="Grigoriev I.V."/>
            <person name="Buss L.W."/>
            <person name="Schierwater B."/>
            <person name="Dellaporta S.L."/>
            <person name="Rokhsar D.S."/>
        </authorList>
    </citation>
    <scope>NUCLEOTIDE SEQUENCE [LARGE SCALE GENOMIC DNA]</scope>
    <source>
        <strain evidence="12 13">Grell-BS-1999</strain>
    </source>
</reference>
<dbReference type="Proteomes" id="UP000009022">
    <property type="component" value="Unassembled WGS sequence"/>
</dbReference>
<dbReference type="PROSITE" id="PS00237">
    <property type="entry name" value="G_PROTEIN_RECEP_F1_1"/>
    <property type="match status" value="1"/>
</dbReference>
<dbReference type="CTD" id="6753651"/>
<dbReference type="OrthoDB" id="10071887at2759"/>
<name>B3RY66_TRIAD</name>
<evidence type="ECO:0000256" key="5">
    <source>
        <dbReference type="ARBA" id="ARBA00023040"/>
    </source>
</evidence>
<dbReference type="InterPro" id="IPR000276">
    <property type="entry name" value="GPCR_Rhodpsn"/>
</dbReference>
<dbReference type="PANTHER" id="PTHR22752:SF14">
    <property type="entry name" value="G-PROTEIN COUPLED RECEPTORS FAMILY 1 PROFILE DOMAIN-CONTAINING PROTEIN"/>
    <property type="match status" value="1"/>
</dbReference>
<dbReference type="PRINTS" id="PR00237">
    <property type="entry name" value="GPCRRHODOPSN"/>
</dbReference>
<dbReference type="Pfam" id="PF00001">
    <property type="entry name" value="7tm_1"/>
    <property type="match status" value="1"/>
</dbReference>
<feature type="transmembrane region" description="Helical" evidence="10">
    <location>
        <begin position="153"/>
        <end position="176"/>
    </location>
</feature>
<comment type="similarity">
    <text evidence="9">Belongs to the G-protein coupled receptor 1 family.</text>
</comment>
<evidence type="ECO:0000313" key="13">
    <source>
        <dbReference type="Proteomes" id="UP000009022"/>
    </source>
</evidence>
<feature type="transmembrane region" description="Helical" evidence="10">
    <location>
        <begin position="72"/>
        <end position="90"/>
    </location>
</feature>
<dbReference type="InterPro" id="IPR017452">
    <property type="entry name" value="GPCR_Rhodpsn_7TM"/>
</dbReference>
<keyword evidence="5 9" id="KW-0297">G-protein coupled receptor</keyword>
<keyword evidence="13" id="KW-1185">Reference proteome</keyword>
<gene>
    <name evidence="12" type="ORF">TRIADDRAFT_26040</name>
</gene>
<evidence type="ECO:0000256" key="2">
    <source>
        <dbReference type="ARBA" id="ARBA00022475"/>
    </source>
</evidence>
<dbReference type="PANTHER" id="PTHR22752">
    <property type="entry name" value="G PROTEIN-COUPLED RECEPTOR"/>
    <property type="match status" value="1"/>
</dbReference>
<keyword evidence="7 9" id="KW-0675">Receptor</keyword>
<dbReference type="GO" id="GO:0008020">
    <property type="term" value="F:G protein-coupled photoreceptor activity"/>
    <property type="evidence" value="ECO:0000318"/>
    <property type="project" value="GO_Central"/>
</dbReference>
<dbReference type="SUPFAM" id="SSF81321">
    <property type="entry name" value="Family A G protein-coupled receptor-like"/>
    <property type="match status" value="1"/>
</dbReference>
<feature type="domain" description="G-protein coupled receptors family 1 profile" evidence="11">
    <location>
        <begin position="11"/>
        <end position="232"/>
    </location>
</feature>
<dbReference type="KEGG" id="tad:TRIADDRAFT_26040"/>
<evidence type="ECO:0000256" key="7">
    <source>
        <dbReference type="ARBA" id="ARBA00023170"/>
    </source>
</evidence>
<dbReference type="PROSITE" id="PS50262">
    <property type="entry name" value="G_PROTEIN_RECEP_F1_2"/>
    <property type="match status" value="1"/>
</dbReference>
<dbReference type="OMA" id="FMAMSIS"/>
<feature type="transmembrane region" description="Helical" evidence="10">
    <location>
        <begin position="111"/>
        <end position="133"/>
    </location>
</feature>
<accession>B3RY66</accession>
<evidence type="ECO:0000256" key="8">
    <source>
        <dbReference type="ARBA" id="ARBA00023224"/>
    </source>
</evidence>
<dbReference type="AlphaFoldDB" id="B3RY66"/>
<dbReference type="GO" id="GO:0005886">
    <property type="term" value="C:plasma membrane"/>
    <property type="evidence" value="ECO:0000318"/>
    <property type="project" value="GO_Central"/>
</dbReference>
<evidence type="ECO:0000259" key="11">
    <source>
        <dbReference type="PROSITE" id="PS50262"/>
    </source>
</evidence>
<dbReference type="RefSeq" id="XP_002112438.1">
    <property type="nucleotide sequence ID" value="XM_002112402.1"/>
</dbReference>
<dbReference type="GO" id="GO:0007602">
    <property type="term" value="P:phototransduction"/>
    <property type="evidence" value="ECO:0000318"/>
    <property type="project" value="GO_Central"/>
</dbReference>
<evidence type="ECO:0000256" key="6">
    <source>
        <dbReference type="ARBA" id="ARBA00023136"/>
    </source>
</evidence>
<dbReference type="HOGENOM" id="CLU_009579_31_1_1"/>
<dbReference type="FunCoup" id="B3RY66">
    <property type="interactions" value="89"/>
</dbReference>
<keyword evidence="4 10" id="KW-1133">Transmembrane helix</keyword>
<evidence type="ECO:0000256" key="3">
    <source>
        <dbReference type="ARBA" id="ARBA00022692"/>
    </source>
</evidence>
<evidence type="ECO:0000256" key="9">
    <source>
        <dbReference type="RuleBase" id="RU000688"/>
    </source>
</evidence>